<dbReference type="STRING" id="1121432.SAMN02745219_01583"/>
<keyword evidence="1" id="KW-0282">Flagellum</keyword>
<proteinExistence type="predicted"/>
<organism evidence="1 2">
    <name type="scientific">Desulfofundulus thermosubterraneus DSM 16057</name>
    <dbReference type="NCBI Taxonomy" id="1121432"/>
    <lineage>
        <taxon>Bacteria</taxon>
        <taxon>Bacillati</taxon>
        <taxon>Bacillota</taxon>
        <taxon>Clostridia</taxon>
        <taxon>Eubacteriales</taxon>
        <taxon>Peptococcaceae</taxon>
        <taxon>Desulfofundulus</taxon>
    </lineage>
</organism>
<keyword evidence="2" id="KW-1185">Reference proteome</keyword>
<keyword evidence="1" id="KW-0966">Cell projection</keyword>
<dbReference type="InterPro" id="IPR053716">
    <property type="entry name" value="Flag_assembly_chemotaxis_eff"/>
</dbReference>
<evidence type="ECO:0000313" key="2">
    <source>
        <dbReference type="Proteomes" id="UP000184529"/>
    </source>
</evidence>
<keyword evidence="1" id="KW-0969">Cilium</keyword>
<dbReference type="EMBL" id="FQZM01000017">
    <property type="protein sequence ID" value="SHJ02305.1"/>
    <property type="molecule type" value="Genomic_DNA"/>
</dbReference>
<accession>A0A1M6FX53</accession>
<dbReference type="Gene3D" id="1.10.287.1700">
    <property type="match status" value="1"/>
</dbReference>
<dbReference type="Proteomes" id="UP000184529">
    <property type="component" value="Unassembled WGS sequence"/>
</dbReference>
<dbReference type="OrthoDB" id="1727315at2"/>
<dbReference type="RefSeq" id="WP_072868637.1">
    <property type="nucleotide sequence ID" value="NZ_FQZM01000017.1"/>
</dbReference>
<gene>
    <name evidence="1" type="ORF">SAMN02745219_01583</name>
</gene>
<evidence type="ECO:0000313" key="1">
    <source>
        <dbReference type="EMBL" id="SHJ02305.1"/>
    </source>
</evidence>
<reference evidence="2" key="1">
    <citation type="submission" date="2016-11" db="EMBL/GenBank/DDBJ databases">
        <authorList>
            <person name="Varghese N."/>
            <person name="Submissions S."/>
        </authorList>
    </citation>
    <scope>NUCLEOTIDE SEQUENCE [LARGE SCALE GENOMIC DNA]</scope>
    <source>
        <strain evidence="2">DSM 16057</strain>
    </source>
</reference>
<sequence length="145" mass="17882">MRKFRFRLQPVLQFREQKEEQAILAHSRAQREYMDRVEELNRTTSLLEESFAGCSVGPMRPENEFHLLLWREWLINDRNRRQEEVARANEKLMRCRMEAFEARRQRMVLQRLKEKQLHAHTLQANRAEQKETDEQGLRRFWCRRN</sequence>
<name>A0A1M6FX53_9FIRM</name>
<dbReference type="AlphaFoldDB" id="A0A1M6FX53"/>
<protein>
    <submittedName>
        <fullName evidence="1">Flagellar FliJ protein</fullName>
    </submittedName>
</protein>